<evidence type="ECO:0000313" key="1">
    <source>
        <dbReference type="EMBL" id="GBM14972.1"/>
    </source>
</evidence>
<protein>
    <submittedName>
        <fullName evidence="1">Uncharacterized protein</fullName>
    </submittedName>
</protein>
<reference evidence="1 2" key="1">
    <citation type="journal article" date="2019" name="Sci. Rep.">
        <title>Orb-weaving spider Araneus ventricosus genome elucidates the spidroin gene catalogue.</title>
        <authorList>
            <person name="Kono N."/>
            <person name="Nakamura H."/>
            <person name="Ohtoshi R."/>
            <person name="Moran D.A.P."/>
            <person name="Shinohara A."/>
            <person name="Yoshida Y."/>
            <person name="Fujiwara M."/>
            <person name="Mori M."/>
            <person name="Tomita M."/>
            <person name="Arakawa K."/>
        </authorList>
    </citation>
    <scope>NUCLEOTIDE SEQUENCE [LARGE SCALE GENOMIC DNA]</scope>
</reference>
<accession>A0A4Y2DDT8</accession>
<dbReference type="AlphaFoldDB" id="A0A4Y2DDT8"/>
<evidence type="ECO:0000313" key="2">
    <source>
        <dbReference type="Proteomes" id="UP000499080"/>
    </source>
</evidence>
<name>A0A4Y2DDT8_ARAVE</name>
<sequence>MGHLVSRACQWFLHPLLLSRNEDGGLPSPFFLPLLTAHWLTLGQVFQVRNPKTRNPAVVGSLQAKSLRPPAGERGSLEKEGEFKCLFSHHRLRSKQVPKSRPRVAQNGVLI</sequence>
<dbReference type="EMBL" id="BGPR01000352">
    <property type="protein sequence ID" value="GBM14972.1"/>
    <property type="molecule type" value="Genomic_DNA"/>
</dbReference>
<dbReference type="Proteomes" id="UP000499080">
    <property type="component" value="Unassembled WGS sequence"/>
</dbReference>
<proteinExistence type="predicted"/>
<gene>
    <name evidence="1" type="ORF">AVEN_116613_1</name>
</gene>
<organism evidence="1 2">
    <name type="scientific">Araneus ventricosus</name>
    <name type="common">Orbweaver spider</name>
    <name type="synonym">Epeira ventricosa</name>
    <dbReference type="NCBI Taxonomy" id="182803"/>
    <lineage>
        <taxon>Eukaryota</taxon>
        <taxon>Metazoa</taxon>
        <taxon>Ecdysozoa</taxon>
        <taxon>Arthropoda</taxon>
        <taxon>Chelicerata</taxon>
        <taxon>Arachnida</taxon>
        <taxon>Araneae</taxon>
        <taxon>Araneomorphae</taxon>
        <taxon>Entelegynae</taxon>
        <taxon>Araneoidea</taxon>
        <taxon>Araneidae</taxon>
        <taxon>Araneus</taxon>
    </lineage>
</organism>
<keyword evidence="2" id="KW-1185">Reference proteome</keyword>
<comment type="caution">
    <text evidence="1">The sequence shown here is derived from an EMBL/GenBank/DDBJ whole genome shotgun (WGS) entry which is preliminary data.</text>
</comment>